<reference evidence="1 2" key="1">
    <citation type="submission" date="2018-11" db="EMBL/GenBank/DDBJ databases">
        <title>Proposal to divide the Flavobacteriaceae and reorganize its genera based on Amino Acid Identity values calculated from whole genome sequences.</title>
        <authorList>
            <person name="Nicholson A.C."/>
            <person name="Gulvik C.A."/>
            <person name="Whitney A.M."/>
            <person name="Humrighouse B.W."/>
            <person name="Bell M."/>
            <person name="Holmes B."/>
            <person name="Steigerwalt A.G."/>
            <person name="Villarma A."/>
            <person name="Sheth M."/>
            <person name="Batra D."/>
            <person name="Pryor J."/>
            <person name="Bernardet J.-F."/>
            <person name="Hugo C."/>
            <person name="Kampfer P."/>
            <person name="Newman J."/>
            <person name="McQuiston J.R."/>
        </authorList>
    </citation>
    <scope>NUCLEOTIDE SEQUENCE [LARGE SCALE GENOMIC DNA]</scope>
    <source>
        <strain evidence="1 2">H5559</strain>
    </source>
</reference>
<name>A0AAD1DWN1_CHRID</name>
<dbReference type="RefSeq" id="WP_060868518.1">
    <property type="nucleotide sequence ID" value="NZ_CP033930.1"/>
</dbReference>
<accession>A0AAD1DWN1</accession>
<evidence type="ECO:0000313" key="2">
    <source>
        <dbReference type="Proteomes" id="UP000269015"/>
    </source>
</evidence>
<protein>
    <submittedName>
        <fullName evidence="1">Uncharacterized protein</fullName>
    </submittedName>
</protein>
<proteinExistence type="predicted"/>
<dbReference type="AlphaFoldDB" id="A0AAD1DWN1"/>
<dbReference type="EMBL" id="CP033930">
    <property type="protein sequence ID" value="AZB18462.1"/>
    <property type="molecule type" value="Genomic_DNA"/>
</dbReference>
<sequence length="207" mass="24351">MKLYIFACIFFIFNILNGQKKEYQSFRKGDFPEGTYMTLEDVLNKTPSSTAELYYKSSTKYDAPTLPEKVYFYEKQNNEKIRKPLAVSYQGELYFQTYKKYTNKDDRGFLPDQFSRFCKVTGYGRFLYFEENMSDGWAKALISTSITSRPKAVVLDAEKKEFNILPDCDDLNDFLFDHEIPSVPCDPDKFNIEEARNKIKKVNEPYQ</sequence>
<evidence type="ECO:0000313" key="1">
    <source>
        <dbReference type="EMBL" id="AZB18462.1"/>
    </source>
</evidence>
<dbReference type="Proteomes" id="UP000269015">
    <property type="component" value="Chromosome"/>
</dbReference>
<organism evidence="1 2">
    <name type="scientific">Chryseobacterium indologenes</name>
    <name type="common">Flavobacterium indologenes</name>
    <dbReference type="NCBI Taxonomy" id="253"/>
    <lineage>
        <taxon>Bacteria</taxon>
        <taxon>Pseudomonadati</taxon>
        <taxon>Bacteroidota</taxon>
        <taxon>Flavobacteriia</taxon>
        <taxon>Flavobacteriales</taxon>
        <taxon>Weeksellaceae</taxon>
        <taxon>Chryseobacterium group</taxon>
        <taxon>Chryseobacterium</taxon>
    </lineage>
</organism>
<gene>
    <name evidence="1" type="ORF">EG352_12040</name>
</gene>